<dbReference type="GeneID" id="24892275"/>
<gene>
    <name evidence="1" type="ORF">JH146_1637</name>
</gene>
<dbReference type="Pfam" id="PF09987">
    <property type="entry name" value="DUF2226"/>
    <property type="match status" value="1"/>
</dbReference>
<sequence>MIKVVEGELIKTLTDGKLEDIVTELGTGYILILLKDNNKLHEGCIFVEDGEIVGYFYTDNESTEICGNAEKVLELLNHENKIIELYRYDKDKLNLMKWLYPEIFVIKKTEKRESKEEKKTEESGEEKYLNIKLNIPLDVPIAVNVKDFEAYLNDNKYIVINVYRKISGMFENGYIIYKGKTPIAAAYECNYGVLLGEDAYKKIEQMLNDENTVIDVYEYDEKKLNVLLDVYPEMKIEDEKKEIKKEIDRVDRTDSVSISETNDVLGKVGEEEVELSREELLKKLGLTEPDEEWVETILEDFIRPSDEELQELKKKIEREIIENVKNIDGVDDVKPDINVKWENGRYFIFGDVNVKRKRILGIIKKDVEPSIVKFEIDKVIKKNISKYTSRISINIE</sequence>
<dbReference type="Proteomes" id="UP000028781">
    <property type="component" value="Chromosome"/>
</dbReference>
<dbReference type="RefSeq" id="WP_048202545.1">
    <property type="nucleotide sequence ID" value="NZ_CP009149.1"/>
</dbReference>
<dbReference type="AlphaFoldDB" id="A0A076LLC3"/>
<dbReference type="HOGENOM" id="CLU_712928_0_0_2"/>
<proteinExistence type="predicted"/>
<dbReference type="EMBL" id="CP009149">
    <property type="protein sequence ID" value="AIJ06479.1"/>
    <property type="molecule type" value="Genomic_DNA"/>
</dbReference>
<dbReference type="InterPro" id="IPR019249">
    <property type="entry name" value="DUF2226"/>
</dbReference>
<protein>
    <submittedName>
        <fullName evidence="1">Uncharacterized protein</fullName>
    </submittedName>
</protein>
<dbReference type="OrthoDB" id="65984at2157"/>
<name>A0A076LLC3_9EURY</name>
<accession>A0A076LLC3</accession>
<dbReference type="KEGG" id="mjh:JH146_1637"/>
<keyword evidence="2" id="KW-1185">Reference proteome</keyword>
<organism evidence="1 2">
    <name type="scientific">Methanocaldococcus bathoardescens</name>
    <dbReference type="NCBI Taxonomy" id="1301915"/>
    <lineage>
        <taxon>Archaea</taxon>
        <taxon>Methanobacteriati</taxon>
        <taxon>Methanobacteriota</taxon>
        <taxon>Methanomada group</taxon>
        <taxon>Methanococci</taxon>
        <taxon>Methanococcales</taxon>
        <taxon>Methanocaldococcaceae</taxon>
        <taxon>Methanocaldococcus</taxon>
    </lineage>
</organism>
<evidence type="ECO:0000313" key="2">
    <source>
        <dbReference type="Proteomes" id="UP000028781"/>
    </source>
</evidence>
<dbReference type="STRING" id="1301915.JH146_1637"/>
<evidence type="ECO:0000313" key="1">
    <source>
        <dbReference type="EMBL" id="AIJ06479.1"/>
    </source>
</evidence>
<reference evidence="1 2" key="1">
    <citation type="journal article" date="2015" name="Int. J. Syst. Evol. Microbiol.">
        <title>M ethanocaldococcus bathoardescens sp. nov., a hyperthermophilic methanogen isolated from a volcanically active deep-sea hydrothermal vent.</title>
        <authorList>
            <person name="Stewart L.C."/>
            <person name="Jung J.H."/>
            <person name="Kim Y.T."/>
            <person name="Kwon S.W."/>
            <person name="Park C.S."/>
            <person name="Holden J.F."/>
        </authorList>
    </citation>
    <scope>NUCLEOTIDE SEQUENCE [LARGE SCALE GENOMIC DNA]</scope>
    <source>
        <strain evidence="1 2">JH146</strain>
    </source>
</reference>